<proteinExistence type="predicted"/>
<dbReference type="AlphaFoldDB" id="A0A3B5ASU5"/>
<accession>A0A3B5ASU5</accession>
<sequence length="101" mass="11637">LDATMRTIYAWLEKSHGSVHKEEEIHIFIVEGFLLHTHTPLIDVLLQCYFISIPYDEHPTAWPVGWPHLAYVVVTREVLLLNKTVLCKLPAFNQVFAGIQI</sequence>
<name>A0A3B5ASU5_9TELE</name>
<dbReference type="STRING" id="144197.ENSSPAP00000023975"/>
<evidence type="ECO:0008006" key="2">
    <source>
        <dbReference type="Google" id="ProtNLM"/>
    </source>
</evidence>
<dbReference type="Ensembl" id="ENSSPAT00000024362.1">
    <property type="protein sequence ID" value="ENSSPAP00000023975.1"/>
    <property type="gene ID" value="ENSSPAG00000018102.1"/>
</dbReference>
<organism evidence="1">
    <name type="scientific">Stegastes partitus</name>
    <name type="common">bicolor damselfish</name>
    <dbReference type="NCBI Taxonomy" id="144197"/>
    <lineage>
        <taxon>Eukaryota</taxon>
        <taxon>Metazoa</taxon>
        <taxon>Chordata</taxon>
        <taxon>Craniata</taxon>
        <taxon>Vertebrata</taxon>
        <taxon>Euteleostomi</taxon>
        <taxon>Actinopterygii</taxon>
        <taxon>Neopterygii</taxon>
        <taxon>Teleostei</taxon>
        <taxon>Neoteleostei</taxon>
        <taxon>Acanthomorphata</taxon>
        <taxon>Ovalentaria</taxon>
        <taxon>Pomacentridae</taxon>
        <taxon>Stegastes</taxon>
    </lineage>
</organism>
<reference evidence="1" key="1">
    <citation type="submission" date="2023-09" db="UniProtKB">
        <authorList>
            <consortium name="Ensembl"/>
        </authorList>
    </citation>
    <scope>IDENTIFICATION</scope>
</reference>
<evidence type="ECO:0000313" key="1">
    <source>
        <dbReference type="Ensembl" id="ENSSPAP00000023975.1"/>
    </source>
</evidence>
<protein>
    <recommendedName>
        <fullName evidence="2">Muscle-specific beta 1 integrin binding protein 2</fullName>
    </recommendedName>
</protein>